<dbReference type="EMBL" id="CZCS02000014">
    <property type="protein sequence ID" value="VXD15035.1"/>
    <property type="molecule type" value="Genomic_DNA"/>
</dbReference>
<keyword evidence="3" id="KW-1185">Reference proteome</keyword>
<organism evidence="2 3">
    <name type="scientific">Planktothrix paucivesiculata PCC 9631</name>
    <dbReference type="NCBI Taxonomy" id="671071"/>
    <lineage>
        <taxon>Bacteria</taxon>
        <taxon>Bacillati</taxon>
        <taxon>Cyanobacteriota</taxon>
        <taxon>Cyanophyceae</taxon>
        <taxon>Oscillatoriophycideae</taxon>
        <taxon>Oscillatoriales</taxon>
        <taxon>Microcoleaceae</taxon>
        <taxon>Planktothrix</taxon>
    </lineage>
</organism>
<dbReference type="OrthoDB" id="518046at2"/>
<accession>A0A7Z9BND0</accession>
<dbReference type="Proteomes" id="UP000182190">
    <property type="component" value="Unassembled WGS sequence"/>
</dbReference>
<reference evidence="2" key="1">
    <citation type="submission" date="2019-10" db="EMBL/GenBank/DDBJ databases">
        <authorList>
            <consortium name="Genoscope - CEA"/>
            <person name="William W."/>
        </authorList>
    </citation>
    <scope>NUCLEOTIDE SEQUENCE [LARGE SCALE GENOMIC DNA]</scope>
    <source>
        <strain evidence="2">BBR_PRJEB10994</strain>
    </source>
</reference>
<proteinExistence type="predicted"/>
<dbReference type="AlphaFoldDB" id="A0A7Z9BND0"/>
<name>A0A7Z9BND0_9CYAN</name>
<sequence>MSNYKVVFKRIVSPDGKVIAEAKSVVSTSDDQENKISQSIFVNISSVHGYRSEAKSSSSSSSTSSGT</sequence>
<feature type="region of interest" description="Disordered" evidence="1">
    <location>
        <begin position="48"/>
        <end position="67"/>
    </location>
</feature>
<evidence type="ECO:0000256" key="1">
    <source>
        <dbReference type="SAM" id="MobiDB-lite"/>
    </source>
</evidence>
<comment type="caution">
    <text evidence="2">The sequence shown here is derived from an EMBL/GenBank/DDBJ whole genome shotgun (WGS) entry which is preliminary data.</text>
</comment>
<gene>
    <name evidence="2" type="ORF">PL9631_1100077</name>
</gene>
<dbReference type="RefSeq" id="WP_083624687.1">
    <property type="nucleotide sequence ID" value="NZ_LR735029.1"/>
</dbReference>
<evidence type="ECO:0000313" key="3">
    <source>
        <dbReference type="Proteomes" id="UP000182190"/>
    </source>
</evidence>
<feature type="compositionally biased region" description="Low complexity" evidence="1">
    <location>
        <begin position="56"/>
        <end position="67"/>
    </location>
</feature>
<evidence type="ECO:0000313" key="2">
    <source>
        <dbReference type="EMBL" id="VXD15035.1"/>
    </source>
</evidence>
<protein>
    <submittedName>
        <fullName evidence="2">Uncharacterized protein</fullName>
    </submittedName>
</protein>